<dbReference type="InterPro" id="IPR011047">
    <property type="entry name" value="Quinoprotein_ADH-like_sf"/>
</dbReference>
<gene>
    <name evidence="3" type="ORF">P2L57_01940</name>
</gene>
<organism evidence="3 4">
    <name type="scientific">Streptantibioticus ferralitis</name>
    <dbReference type="NCBI Taxonomy" id="236510"/>
    <lineage>
        <taxon>Bacteria</taxon>
        <taxon>Bacillati</taxon>
        <taxon>Actinomycetota</taxon>
        <taxon>Actinomycetes</taxon>
        <taxon>Kitasatosporales</taxon>
        <taxon>Streptomycetaceae</taxon>
        <taxon>Streptantibioticus</taxon>
    </lineage>
</organism>
<comment type="caution">
    <text evidence="3">The sequence shown here is derived from an EMBL/GenBank/DDBJ whole genome shotgun (WGS) entry which is preliminary data.</text>
</comment>
<evidence type="ECO:0000259" key="2">
    <source>
        <dbReference type="Pfam" id="PF13360"/>
    </source>
</evidence>
<evidence type="ECO:0000256" key="1">
    <source>
        <dbReference type="SAM" id="MobiDB-lite"/>
    </source>
</evidence>
<feature type="domain" description="Pyrrolo-quinoline quinone repeat" evidence="2">
    <location>
        <begin position="327"/>
        <end position="419"/>
    </location>
</feature>
<dbReference type="InterPro" id="IPR011009">
    <property type="entry name" value="Kinase-like_dom_sf"/>
</dbReference>
<dbReference type="Gene3D" id="1.10.510.10">
    <property type="entry name" value="Transferase(Phosphotransferase) domain 1"/>
    <property type="match status" value="1"/>
</dbReference>
<dbReference type="PANTHER" id="PTHR34512">
    <property type="entry name" value="CELL SURFACE PROTEIN"/>
    <property type="match status" value="1"/>
</dbReference>
<dbReference type="Gene3D" id="2.130.10.10">
    <property type="entry name" value="YVTN repeat-like/Quinoprotein amine dehydrogenase"/>
    <property type="match status" value="2"/>
</dbReference>
<dbReference type="SMART" id="SM00564">
    <property type="entry name" value="PQQ"/>
    <property type="match status" value="5"/>
</dbReference>
<dbReference type="Proteomes" id="UP001220022">
    <property type="component" value="Unassembled WGS sequence"/>
</dbReference>
<dbReference type="Pfam" id="PF13360">
    <property type="entry name" value="PQQ_2"/>
    <property type="match status" value="2"/>
</dbReference>
<dbReference type="EMBL" id="JARHTQ010000001">
    <property type="protein sequence ID" value="MDF2254535.1"/>
    <property type="molecule type" value="Genomic_DNA"/>
</dbReference>
<evidence type="ECO:0000313" key="4">
    <source>
        <dbReference type="Proteomes" id="UP001220022"/>
    </source>
</evidence>
<dbReference type="InterPro" id="IPR015943">
    <property type="entry name" value="WD40/YVTN_repeat-like_dom_sf"/>
</dbReference>
<dbReference type="PANTHER" id="PTHR34512:SF30">
    <property type="entry name" value="OUTER MEMBRANE PROTEIN ASSEMBLY FACTOR BAMB"/>
    <property type="match status" value="1"/>
</dbReference>
<sequence length="674" mass="69307">MIPAHLQPLAADDPARVGGFELLGRLGDADPDGMVVSYLARAAEGGTAALSVAREHCPPERFAAAVRAARAIGGRYAPEVLAAQVSGGRSWLATEYLPGLALADAVAGYGPLSGRATLALAAPLARALSRARRAGTARLRLTPASVTLTASGPRITGVDIATGPADDVQALGAVLVFAATGRPPRPADLPGLTAVPPEVRPLAARLLAAEPHRRPDPAELAEEIEAPVELSRELPPALVAEIVRRTRGHGEPRPAGTRPSDASERGPSRRATVVAAAGSVAGAAIAGIVSALVHGRPPTAAGVGVNPSSPVPLTPTATRPPGVAPRPLWTYDTVPLADAPPLPVDQRTVVLAGADGSLVGVDCASGQRRWHTGGFNPAAAAQITGDGLVAGRSQGAGPPTLAALAPANGHRRWELPVPRGLALIGGGLVASDTEACYLAATAGGPGRHGAAPQGPGQTCLVRYDLGTREERWRTPLAHADRTATPQATVDRARLVVVDGGYLTSYDTRDGRQQSRTRLPGGRDGRPAADGTRAYAATGGEVAAVDLGTGRIAWRTSGTSRRPAYGDPAVLGGVVYVAERTAGLVALDAGSGRRLWSCASPVPLLTADAPVVHRDRVYAATGDSRVWVSVFELSGRRIAWTYRSPRAGSGRTRIAFLGDQLYVRNGDILQALPMD</sequence>
<accession>A0ABT5YUP6</accession>
<feature type="region of interest" description="Disordered" evidence="1">
    <location>
        <begin position="244"/>
        <end position="270"/>
    </location>
</feature>
<reference evidence="3 4" key="1">
    <citation type="submission" date="2023-03" db="EMBL/GenBank/DDBJ databases">
        <title>Draft genome sequence of type strain Streptomyces ferralitis JCM 14344.</title>
        <authorList>
            <person name="Klaysubun C."/>
            <person name="Duangmal K."/>
        </authorList>
    </citation>
    <scope>NUCLEOTIDE SEQUENCE [LARGE SCALE GENOMIC DNA]</scope>
    <source>
        <strain evidence="3 4">JCM 14344</strain>
    </source>
</reference>
<dbReference type="InterPro" id="IPR018391">
    <property type="entry name" value="PQQ_b-propeller_rpt"/>
</dbReference>
<dbReference type="RefSeq" id="WP_275807078.1">
    <property type="nucleotide sequence ID" value="NZ_BAAANM010000005.1"/>
</dbReference>
<dbReference type="SUPFAM" id="SSF50998">
    <property type="entry name" value="Quinoprotein alcohol dehydrogenase-like"/>
    <property type="match status" value="2"/>
</dbReference>
<name>A0ABT5YUP6_9ACTN</name>
<proteinExistence type="predicted"/>
<dbReference type="SUPFAM" id="SSF56112">
    <property type="entry name" value="Protein kinase-like (PK-like)"/>
    <property type="match status" value="1"/>
</dbReference>
<keyword evidence="4" id="KW-1185">Reference proteome</keyword>
<feature type="region of interest" description="Disordered" evidence="1">
    <location>
        <begin position="505"/>
        <end position="528"/>
    </location>
</feature>
<evidence type="ECO:0000313" key="3">
    <source>
        <dbReference type="EMBL" id="MDF2254535.1"/>
    </source>
</evidence>
<feature type="domain" description="Pyrrolo-quinoline quinone repeat" evidence="2">
    <location>
        <begin position="538"/>
        <end position="664"/>
    </location>
</feature>
<protein>
    <submittedName>
        <fullName evidence="3">PQQ-binding-like beta-propeller repeat protein</fullName>
    </submittedName>
</protein>
<dbReference type="InterPro" id="IPR002372">
    <property type="entry name" value="PQQ_rpt_dom"/>
</dbReference>